<evidence type="ECO:0000313" key="8">
    <source>
        <dbReference type="Proteomes" id="UP000887572"/>
    </source>
</evidence>
<evidence type="ECO:0000256" key="2">
    <source>
        <dbReference type="ARBA" id="ARBA00010532"/>
    </source>
</evidence>
<feature type="transmembrane region" description="Helical" evidence="7">
    <location>
        <begin position="38"/>
        <end position="57"/>
    </location>
</feature>
<keyword evidence="5 7" id="KW-0472">Membrane</keyword>
<dbReference type="GO" id="GO:0005044">
    <property type="term" value="F:scavenger receptor activity"/>
    <property type="evidence" value="ECO:0007669"/>
    <property type="project" value="TreeGrafter"/>
</dbReference>
<keyword evidence="6" id="KW-0325">Glycoprotein</keyword>
<evidence type="ECO:0000256" key="7">
    <source>
        <dbReference type="SAM" id="Phobius"/>
    </source>
</evidence>
<protein>
    <submittedName>
        <fullName evidence="9">Uncharacterized protein</fullName>
    </submittedName>
</protein>
<dbReference type="InterPro" id="IPR002159">
    <property type="entry name" value="CD36_fam"/>
</dbReference>
<keyword evidence="8" id="KW-1185">Reference proteome</keyword>
<evidence type="ECO:0000256" key="4">
    <source>
        <dbReference type="ARBA" id="ARBA00022989"/>
    </source>
</evidence>
<evidence type="ECO:0000256" key="1">
    <source>
        <dbReference type="ARBA" id="ARBA00004370"/>
    </source>
</evidence>
<sequence length="564" mass="64186">MSVIVLNLRKNAPPAIASRPQLLPPRRRHLQPPNTRRLSILKTAIYFATLVIFPVIDQKMGERKITKKYLLSTLQERWRQVAVASIFTLVGIFLISVALFFSLDSIIEFYIRKTSVLTEGTIILDKWSDPKYFIRTQMYTYSVRNPDEITHGAIPSVKRMGPYSFDQSYFFNEEASCAECFLYNRIWIPNLVYQKFVEAASKPAMRPALAAVAAQTPFLEVEVAELLFEGYKDPFLDQICSLPVVNFVCEQILHLPDRIGLFFKKNGTSNGVFEVEDGSTENSESLGRIVSWNGEKNLPDYWWEGAQALQINGTDGSLLPPYIDKNERLHVFVADMCRSLDFVFQKEDNWDWSMDSNKGFCNSDNAKKMFPEQKSSDCLPSGLLDVSRCQKGEPPIVVSQPNFLYAPEFVQKSIEGIRQPVQELDQIEIDIEPRLGTLLQAHRRFLISISMWRGVNISLSDLRNFRNSIVPVVEVDEHIHIDEANFDLIKTKLVRTQKVVSWGCVFAAAFSLLSIAVVTTMFIRRQISNSDSEKFSVPDGSRRSKVISPIPLSVPMSNGTDIRQ</sequence>
<dbReference type="PRINTS" id="PR01609">
    <property type="entry name" value="CD36FAMILY"/>
</dbReference>
<evidence type="ECO:0000256" key="5">
    <source>
        <dbReference type="ARBA" id="ARBA00023136"/>
    </source>
</evidence>
<dbReference type="PANTHER" id="PTHR11923:SF103">
    <property type="entry name" value="SCAVENGER RECEPTOR (CD36 FAMILY) RELATED"/>
    <property type="match status" value="1"/>
</dbReference>
<accession>A0A914HZ82</accession>
<organism evidence="8 9">
    <name type="scientific">Globodera rostochiensis</name>
    <name type="common">Golden nematode worm</name>
    <name type="synonym">Heterodera rostochiensis</name>
    <dbReference type="NCBI Taxonomy" id="31243"/>
    <lineage>
        <taxon>Eukaryota</taxon>
        <taxon>Metazoa</taxon>
        <taxon>Ecdysozoa</taxon>
        <taxon>Nematoda</taxon>
        <taxon>Chromadorea</taxon>
        <taxon>Rhabditida</taxon>
        <taxon>Tylenchina</taxon>
        <taxon>Tylenchomorpha</taxon>
        <taxon>Tylenchoidea</taxon>
        <taxon>Heteroderidae</taxon>
        <taxon>Heteroderinae</taxon>
        <taxon>Globodera</taxon>
    </lineage>
</organism>
<feature type="transmembrane region" description="Helical" evidence="7">
    <location>
        <begin position="499"/>
        <end position="523"/>
    </location>
</feature>
<dbReference type="Proteomes" id="UP000887572">
    <property type="component" value="Unplaced"/>
</dbReference>
<dbReference type="PANTHER" id="PTHR11923">
    <property type="entry name" value="SCAVENGER RECEPTOR CLASS B TYPE-1 SR-B1"/>
    <property type="match status" value="1"/>
</dbReference>
<dbReference type="Pfam" id="PF01130">
    <property type="entry name" value="CD36"/>
    <property type="match status" value="1"/>
</dbReference>
<reference evidence="9" key="1">
    <citation type="submission" date="2022-11" db="UniProtKB">
        <authorList>
            <consortium name="WormBaseParasite"/>
        </authorList>
    </citation>
    <scope>IDENTIFICATION</scope>
</reference>
<dbReference type="GO" id="GO:0016020">
    <property type="term" value="C:membrane"/>
    <property type="evidence" value="ECO:0007669"/>
    <property type="project" value="UniProtKB-SubCell"/>
</dbReference>
<name>A0A914HZ82_GLORO</name>
<keyword evidence="4 7" id="KW-1133">Transmembrane helix</keyword>
<dbReference type="WBParaSite" id="Gr19_v10_g5386.t1">
    <property type="protein sequence ID" value="Gr19_v10_g5386.t1"/>
    <property type="gene ID" value="Gr19_v10_g5386"/>
</dbReference>
<evidence type="ECO:0000313" key="9">
    <source>
        <dbReference type="WBParaSite" id="Gr19_v10_g5386.t1"/>
    </source>
</evidence>
<feature type="transmembrane region" description="Helical" evidence="7">
    <location>
        <begin position="78"/>
        <end position="103"/>
    </location>
</feature>
<proteinExistence type="inferred from homology"/>
<keyword evidence="3 7" id="KW-0812">Transmembrane</keyword>
<comment type="subcellular location">
    <subcellularLocation>
        <location evidence="1">Membrane</location>
    </subcellularLocation>
</comment>
<dbReference type="AlphaFoldDB" id="A0A914HZ82"/>
<comment type="similarity">
    <text evidence="2">Belongs to the CD36 family.</text>
</comment>
<dbReference type="GO" id="GO:0005737">
    <property type="term" value="C:cytoplasm"/>
    <property type="evidence" value="ECO:0007669"/>
    <property type="project" value="TreeGrafter"/>
</dbReference>
<evidence type="ECO:0000256" key="6">
    <source>
        <dbReference type="ARBA" id="ARBA00023180"/>
    </source>
</evidence>
<evidence type="ECO:0000256" key="3">
    <source>
        <dbReference type="ARBA" id="ARBA00022692"/>
    </source>
</evidence>